<keyword evidence="7" id="KW-0547">Nucleotide-binding</keyword>
<evidence type="ECO:0000256" key="12">
    <source>
        <dbReference type="ARBA" id="ARBA00023136"/>
    </source>
</evidence>
<feature type="transmembrane region" description="Helical" evidence="16">
    <location>
        <begin position="20"/>
        <end position="42"/>
    </location>
</feature>
<keyword evidence="10 16" id="KW-1133">Transmembrane helix</keyword>
<feature type="region of interest" description="Disordered" evidence="15">
    <location>
        <begin position="998"/>
        <end position="1024"/>
    </location>
</feature>
<dbReference type="GO" id="GO:0006171">
    <property type="term" value="P:cAMP biosynthetic process"/>
    <property type="evidence" value="ECO:0007669"/>
    <property type="project" value="UniProtKB-KW"/>
</dbReference>
<comment type="cofactor">
    <cofactor evidence="2">
        <name>Mg(2+)</name>
        <dbReference type="ChEBI" id="CHEBI:18420"/>
    </cofactor>
</comment>
<dbReference type="Pfam" id="PF16214">
    <property type="entry name" value="AC_N"/>
    <property type="match status" value="1"/>
</dbReference>
<feature type="transmembrane region" description="Helical" evidence="16">
    <location>
        <begin position="667"/>
        <end position="684"/>
    </location>
</feature>
<feature type="transmembrane region" description="Helical" evidence="16">
    <location>
        <begin position="103"/>
        <end position="124"/>
    </location>
</feature>
<feature type="domain" description="Guanylate cyclase" evidence="17">
    <location>
        <begin position="787"/>
        <end position="934"/>
    </location>
</feature>
<evidence type="ECO:0000256" key="2">
    <source>
        <dbReference type="ARBA" id="ARBA00001946"/>
    </source>
</evidence>
<feature type="domain" description="Guanylate cyclase" evidence="17">
    <location>
        <begin position="204"/>
        <end position="333"/>
    </location>
</feature>
<keyword evidence="12 16" id="KW-0472">Membrane</keyword>
<dbReference type="InterPro" id="IPR029787">
    <property type="entry name" value="Nucleotide_cyclase"/>
</dbReference>
<evidence type="ECO:0000313" key="18">
    <source>
        <dbReference type="EMBL" id="GFG30687.1"/>
    </source>
</evidence>
<comment type="subcellular location">
    <subcellularLocation>
        <location evidence="3">Membrane</location>
        <topology evidence="3">Multi-pass membrane protein</topology>
    </subcellularLocation>
</comment>
<dbReference type="PANTHER" id="PTHR45627:SF23">
    <property type="entry name" value="AT30656P-RELATED"/>
    <property type="match status" value="1"/>
</dbReference>
<protein>
    <recommendedName>
        <fullName evidence="4">adenylate cyclase</fullName>
        <ecNumber evidence="4">4.6.1.1</ecNumber>
    </recommendedName>
</protein>
<dbReference type="SMART" id="SM00044">
    <property type="entry name" value="CYCc"/>
    <property type="match status" value="2"/>
</dbReference>
<feature type="transmembrane region" description="Helical" evidence="16">
    <location>
        <begin position="63"/>
        <end position="91"/>
    </location>
</feature>
<evidence type="ECO:0000256" key="9">
    <source>
        <dbReference type="ARBA" id="ARBA00022842"/>
    </source>
</evidence>
<evidence type="ECO:0000313" key="19">
    <source>
        <dbReference type="Proteomes" id="UP000502823"/>
    </source>
</evidence>
<evidence type="ECO:0000256" key="10">
    <source>
        <dbReference type="ARBA" id="ARBA00022989"/>
    </source>
</evidence>
<evidence type="ECO:0000256" key="16">
    <source>
        <dbReference type="SAM" id="Phobius"/>
    </source>
</evidence>
<dbReference type="GO" id="GO:0035556">
    <property type="term" value="P:intracellular signal transduction"/>
    <property type="evidence" value="ECO:0007669"/>
    <property type="project" value="InterPro"/>
</dbReference>
<evidence type="ECO:0000256" key="4">
    <source>
        <dbReference type="ARBA" id="ARBA00012201"/>
    </source>
</evidence>
<dbReference type="InterPro" id="IPR018297">
    <property type="entry name" value="A/G_cyclase_CS"/>
</dbReference>
<dbReference type="FunFam" id="3.30.70.1230:FF:000008">
    <property type="entry name" value="Adenylate cyclase type 9"/>
    <property type="match status" value="1"/>
</dbReference>
<evidence type="ECO:0000256" key="15">
    <source>
        <dbReference type="SAM" id="MobiDB-lite"/>
    </source>
</evidence>
<gene>
    <name evidence="18" type="ORF">Cfor_07464</name>
</gene>
<evidence type="ECO:0000256" key="7">
    <source>
        <dbReference type="ARBA" id="ARBA00022741"/>
    </source>
</evidence>
<comment type="catalytic activity">
    <reaction evidence="1">
        <text>ATP = 3',5'-cyclic AMP + diphosphate</text>
        <dbReference type="Rhea" id="RHEA:15389"/>
        <dbReference type="ChEBI" id="CHEBI:30616"/>
        <dbReference type="ChEBI" id="CHEBI:33019"/>
        <dbReference type="ChEBI" id="CHEBI:58165"/>
        <dbReference type="EC" id="4.6.1.1"/>
    </reaction>
</comment>
<dbReference type="PROSITE" id="PS50125">
    <property type="entry name" value="GUANYLATE_CYCLASE_2"/>
    <property type="match status" value="2"/>
</dbReference>
<keyword evidence="6" id="KW-0479">Metal-binding</keyword>
<dbReference type="CDD" id="cd07302">
    <property type="entry name" value="CHD"/>
    <property type="match status" value="2"/>
</dbReference>
<accession>A0A6L2PKQ7</accession>
<dbReference type="EC" id="4.6.1.1" evidence="4"/>
<dbReference type="InterPro" id="IPR001054">
    <property type="entry name" value="A/G_cyclase"/>
</dbReference>
<evidence type="ECO:0000256" key="3">
    <source>
        <dbReference type="ARBA" id="ARBA00004141"/>
    </source>
</evidence>
<dbReference type="PANTHER" id="PTHR45627">
    <property type="entry name" value="ADENYLATE CYCLASE TYPE 1"/>
    <property type="match status" value="1"/>
</dbReference>
<dbReference type="InterPro" id="IPR032628">
    <property type="entry name" value="AC_N"/>
</dbReference>
<evidence type="ECO:0000256" key="11">
    <source>
        <dbReference type="ARBA" id="ARBA00022998"/>
    </source>
</evidence>
<dbReference type="SUPFAM" id="SSF55073">
    <property type="entry name" value="Nucleotide cyclase"/>
    <property type="match status" value="2"/>
</dbReference>
<evidence type="ECO:0000256" key="6">
    <source>
        <dbReference type="ARBA" id="ARBA00022723"/>
    </source>
</evidence>
<dbReference type="FunCoup" id="A0A6L2PKQ7">
    <property type="interactions" value="138"/>
</dbReference>
<keyword evidence="5 16" id="KW-0812">Transmembrane</keyword>
<evidence type="ECO:0000256" key="14">
    <source>
        <dbReference type="RuleBase" id="RU000405"/>
    </source>
</evidence>
<dbReference type="GO" id="GO:0004016">
    <property type="term" value="F:adenylate cyclase activity"/>
    <property type="evidence" value="ECO:0007669"/>
    <property type="project" value="UniProtKB-EC"/>
</dbReference>
<dbReference type="EMBL" id="BLKM01007458">
    <property type="protein sequence ID" value="GFG30687.1"/>
    <property type="molecule type" value="Genomic_DNA"/>
</dbReference>
<feature type="transmembrane region" description="Helical" evidence="16">
    <location>
        <begin position="642"/>
        <end position="660"/>
    </location>
</feature>
<feature type="transmembrane region" description="Helical" evidence="16">
    <location>
        <begin position="510"/>
        <end position="528"/>
    </location>
</feature>
<keyword evidence="11" id="KW-0115">cAMP biosynthesis</keyword>
<dbReference type="Proteomes" id="UP000502823">
    <property type="component" value="Unassembled WGS sequence"/>
</dbReference>
<dbReference type="GO" id="GO:0005886">
    <property type="term" value="C:plasma membrane"/>
    <property type="evidence" value="ECO:0007669"/>
    <property type="project" value="TreeGrafter"/>
</dbReference>
<dbReference type="GO" id="GO:0046872">
    <property type="term" value="F:metal ion binding"/>
    <property type="evidence" value="ECO:0007669"/>
    <property type="project" value="UniProtKB-KW"/>
</dbReference>
<dbReference type="Pfam" id="PF00211">
    <property type="entry name" value="Guanylate_cyc"/>
    <property type="match status" value="2"/>
</dbReference>
<dbReference type="InParanoid" id="A0A6L2PKQ7"/>
<dbReference type="AlphaFoldDB" id="A0A6L2PKQ7"/>
<sequence>MVLCWPLMLIVFKERLVQSYPWLSLLVSCFVVVLLTIIDLAISLYHTDYAGGLRPAYTTHTLLVCYVFLPLTENIQAFILGLVVTLCHLVVLGRVTYYGKQRMYEWLASDIVYLLCVNGLGLYFRLMNEVAIRRTFLDRRACLESNSKVEYEKQQEENLMLSIIPRHIIDDVRKDIKSLIQQINTPLRRKPFSDMYVKEHDNVSILYADVVKYAQLTVSLPVNKLVETLNELFGRFDHASEEHGVLRIKFLGDCYYCVSGVPDQTPQHARNCVELGLDMIAIIKRVREERKLKDTLDMRIGIHSGKILSGLLGVCKWQYDVWSRDVIIANNMEQAGKPGKVHVTRETLDLLGNKYRYIPGHGRTRNEILDKYNIETFFIIPADKVRQPIEEHVTEDRPFYNRRYSAGGQRRPTQNRNPMQVRSKLVRRSINDNLAVGSRRRIAFMDDNLYKYQQTLKKADEQMAEAIKNMHVGVYDRWLLRENLNPVCLTFENIWWELPFIKQPDPLFKFYIGCALLVLLGIICVLFTSVSSNWLPWVGYGVTGGVILVLLPLTWTDYIWNKLKDPHEEQDYVPEPSNKFLRLLYQASLKVAWSASTRTVLYLVVCVSLTICTMLELVGIFASTCHNIQRVPCKFNSNFDTLTHITQTCSLTLIMTFLFLRIHFQLKCILGILIVLTYSCGVWILSPEIFQHGESWNPHLDTRVAHVMNVTFLTVTLHLMDRQAEYMNRLNYKWKRQLSQEQEESTTMHMINKMLLENILPVHVASWFLNTNRDHEELYHEEYDTVAVMFASLTEYALWDDNTVDGANELSSIRLLNQIICDFDKLLFDESCMRVEKIKVAGWTYMAACGLDPGRRDSINSINRDNCSEHVVLVLTRFAAKMMGVLEKINRETFQTFKLRVGISHGRVTAGVIGAQKPHYDIWGHSVNMASRMESTGEPGKIQVTENTAKVLQELGICCTCRGEIKIKSITNLVTTYFVHFNENFQLIQTEKLQDSDQDSVIEENTVRDYEQRYTEDSPKNTKL</sequence>
<dbReference type="OrthoDB" id="10006362at2759"/>
<feature type="compositionally biased region" description="Basic and acidic residues" evidence="15">
    <location>
        <begin position="1005"/>
        <end position="1024"/>
    </location>
</feature>
<dbReference type="GO" id="GO:0007189">
    <property type="term" value="P:adenylate cyclase-activating G protein-coupled receptor signaling pathway"/>
    <property type="evidence" value="ECO:0007669"/>
    <property type="project" value="TreeGrafter"/>
</dbReference>
<comment type="caution">
    <text evidence="18">The sequence shown here is derived from an EMBL/GenBank/DDBJ whole genome shotgun (WGS) entry which is preliminary data.</text>
</comment>
<dbReference type="Gene3D" id="3.30.70.1230">
    <property type="entry name" value="Nucleotide cyclase"/>
    <property type="match status" value="2"/>
</dbReference>
<evidence type="ECO:0000256" key="1">
    <source>
        <dbReference type="ARBA" id="ARBA00001593"/>
    </source>
</evidence>
<dbReference type="GO" id="GO:0005524">
    <property type="term" value="F:ATP binding"/>
    <property type="evidence" value="ECO:0007669"/>
    <property type="project" value="UniProtKB-KW"/>
</dbReference>
<name>A0A6L2PKQ7_COPFO</name>
<organism evidence="18 19">
    <name type="scientific">Coptotermes formosanus</name>
    <name type="common">Formosan subterranean termite</name>
    <dbReference type="NCBI Taxonomy" id="36987"/>
    <lineage>
        <taxon>Eukaryota</taxon>
        <taxon>Metazoa</taxon>
        <taxon>Ecdysozoa</taxon>
        <taxon>Arthropoda</taxon>
        <taxon>Hexapoda</taxon>
        <taxon>Insecta</taxon>
        <taxon>Pterygota</taxon>
        <taxon>Neoptera</taxon>
        <taxon>Polyneoptera</taxon>
        <taxon>Dictyoptera</taxon>
        <taxon>Blattodea</taxon>
        <taxon>Blattoidea</taxon>
        <taxon>Termitoidae</taxon>
        <taxon>Rhinotermitidae</taxon>
        <taxon>Coptotermes</taxon>
    </lineage>
</organism>
<dbReference type="FunFam" id="3.30.70.1230:FF:000024">
    <property type="entry name" value="ACXA, isoform A"/>
    <property type="match status" value="1"/>
</dbReference>
<keyword evidence="8" id="KW-0067">ATP-binding</keyword>
<feature type="transmembrane region" description="Helical" evidence="16">
    <location>
        <begin position="600"/>
        <end position="622"/>
    </location>
</feature>
<dbReference type="PROSITE" id="PS00452">
    <property type="entry name" value="GUANYLATE_CYCLASE_1"/>
    <property type="match status" value="1"/>
</dbReference>
<evidence type="ECO:0000256" key="8">
    <source>
        <dbReference type="ARBA" id="ARBA00022840"/>
    </source>
</evidence>
<reference evidence="19" key="1">
    <citation type="submission" date="2020-01" db="EMBL/GenBank/DDBJ databases">
        <title>Draft genome sequence of the Termite Coptotermes fromosanus.</title>
        <authorList>
            <person name="Itakura S."/>
            <person name="Yosikawa Y."/>
            <person name="Umezawa K."/>
        </authorList>
    </citation>
    <scope>NUCLEOTIDE SEQUENCE [LARGE SCALE GENOMIC DNA]</scope>
</reference>
<keyword evidence="19" id="KW-1185">Reference proteome</keyword>
<feature type="transmembrane region" description="Helical" evidence="16">
    <location>
        <begin position="534"/>
        <end position="555"/>
    </location>
</feature>
<comment type="similarity">
    <text evidence="14">Belongs to the adenylyl cyclase class-4/guanylyl cyclase family.</text>
</comment>
<keyword evidence="9" id="KW-0460">Magnesium</keyword>
<evidence type="ECO:0000256" key="13">
    <source>
        <dbReference type="ARBA" id="ARBA00023239"/>
    </source>
</evidence>
<proteinExistence type="inferred from homology"/>
<evidence type="ECO:0000259" key="17">
    <source>
        <dbReference type="PROSITE" id="PS50125"/>
    </source>
</evidence>
<keyword evidence="13 14" id="KW-0456">Lyase</keyword>
<evidence type="ECO:0000256" key="5">
    <source>
        <dbReference type="ARBA" id="ARBA00022692"/>
    </source>
</evidence>